<evidence type="ECO:0000313" key="3">
    <source>
        <dbReference type="Proteomes" id="UP000183832"/>
    </source>
</evidence>
<evidence type="ECO:0000313" key="2">
    <source>
        <dbReference type="EMBL" id="CRK97929.1"/>
    </source>
</evidence>
<sequence length="142" mass="16344">MFVFLNIALLVLEFDRSPTDHCIVTRTKSKTTFKRNKNINWEQQQRVIETCGIELFAVKATCVNKANSFIKIRVSTLNAQYGNNDNRDLRSKKLNASTCIAYLAKKNTIVEYAETLLMTLSSNIKGDEITRFPCFQNNKRNK</sequence>
<name>A0A1J1IHK4_9DIPT</name>
<dbReference type="AlphaFoldDB" id="A0A1J1IHK4"/>
<proteinExistence type="predicted"/>
<feature type="signal peptide" evidence="1">
    <location>
        <begin position="1"/>
        <end position="19"/>
    </location>
</feature>
<dbReference type="Proteomes" id="UP000183832">
    <property type="component" value="Unassembled WGS sequence"/>
</dbReference>
<dbReference type="EMBL" id="CVRI01000047">
    <property type="protein sequence ID" value="CRK97929.1"/>
    <property type="molecule type" value="Genomic_DNA"/>
</dbReference>
<gene>
    <name evidence="2" type="ORF">CLUMA_CG011302</name>
</gene>
<accession>A0A1J1IHK4</accession>
<keyword evidence="1" id="KW-0732">Signal</keyword>
<organism evidence="2 3">
    <name type="scientific">Clunio marinus</name>
    <dbReference type="NCBI Taxonomy" id="568069"/>
    <lineage>
        <taxon>Eukaryota</taxon>
        <taxon>Metazoa</taxon>
        <taxon>Ecdysozoa</taxon>
        <taxon>Arthropoda</taxon>
        <taxon>Hexapoda</taxon>
        <taxon>Insecta</taxon>
        <taxon>Pterygota</taxon>
        <taxon>Neoptera</taxon>
        <taxon>Endopterygota</taxon>
        <taxon>Diptera</taxon>
        <taxon>Nematocera</taxon>
        <taxon>Chironomoidea</taxon>
        <taxon>Chironomidae</taxon>
        <taxon>Clunio</taxon>
    </lineage>
</organism>
<reference evidence="2 3" key="1">
    <citation type="submission" date="2015-04" db="EMBL/GenBank/DDBJ databases">
        <authorList>
            <person name="Syromyatnikov M.Y."/>
            <person name="Popov V.N."/>
        </authorList>
    </citation>
    <scope>NUCLEOTIDE SEQUENCE [LARGE SCALE GENOMIC DNA]</scope>
</reference>
<protein>
    <submittedName>
        <fullName evidence="2">CLUMA_CG011302, isoform A</fullName>
    </submittedName>
</protein>
<evidence type="ECO:0000256" key="1">
    <source>
        <dbReference type="SAM" id="SignalP"/>
    </source>
</evidence>
<keyword evidence="3" id="KW-1185">Reference proteome</keyword>
<feature type="chain" id="PRO_5012272441" evidence="1">
    <location>
        <begin position="20"/>
        <end position="142"/>
    </location>
</feature>